<name>A0ABN7VZ23_GIGMA</name>
<dbReference type="Proteomes" id="UP000789901">
    <property type="component" value="Unassembled WGS sequence"/>
</dbReference>
<feature type="non-terminal residue" evidence="1">
    <location>
        <position position="216"/>
    </location>
</feature>
<reference evidence="1 2" key="1">
    <citation type="submission" date="2021-06" db="EMBL/GenBank/DDBJ databases">
        <authorList>
            <person name="Kallberg Y."/>
            <person name="Tangrot J."/>
            <person name="Rosling A."/>
        </authorList>
    </citation>
    <scope>NUCLEOTIDE SEQUENCE [LARGE SCALE GENOMIC DNA]</scope>
    <source>
        <strain evidence="1 2">120-4 pot B 10/14</strain>
    </source>
</reference>
<protein>
    <submittedName>
        <fullName evidence="1">26820_t:CDS:1</fullName>
    </submittedName>
</protein>
<gene>
    <name evidence="1" type="ORF">GMARGA_LOCUS24345</name>
</gene>
<accession>A0ABN7VZ23</accession>
<evidence type="ECO:0000313" key="1">
    <source>
        <dbReference type="EMBL" id="CAG8806677.1"/>
    </source>
</evidence>
<dbReference type="EMBL" id="CAJVQB010025581">
    <property type="protein sequence ID" value="CAG8806677.1"/>
    <property type="molecule type" value="Genomic_DNA"/>
</dbReference>
<keyword evidence="2" id="KW-1185">Reference proteome</keyword>
<proteinExistence type="predicted"/>
<comment type="caution">
    <text evidence="1">The sequence shown here is derived from an EMBL/GenBank/DDBJ whole genome shotgun (WGS) entry which is preliminary data.</text>
</comment>
<organism evidence="1 2">
    <name type="scientific">Gigaspora margarita</name>
    <dbReference type="NCBI Taxonomy" id="4874"/>
    <lineage>
        <taxon>Eukaryota</taxon>
        <taxon>Fungi</taxon>
        <taxon>Fungi incertae sedis</taxon>
        <taxon>Mucoromycota</taxon>
        <taxon>Glomeromycotina</taxon>
        <taxon>Glomeromycetes</taxon>
        <taxon>Diversisporales</taxon>
        <taxon>Gigasporaceae</taxon>
        <taxon>Gigaspora</taxon>
    </lineage>
</organism>
<evidence type="ECO:0000313" key="2">
    <source>
        <dbReference type="Proteomes" id="UP000789901"/>
    </source>
</evidence>
<sequence length="216" mass="24208">MGKRQNSKTVELINQISQTSDNIPPSPTPQLCQHTCPKCSKSITCRIYNNKHYPNESYILVDKKVYHTNSKSTSTLLTQPTILLTQSLANSLSNINTNKTFQTSQTQSSVKYTYSSKLKSQTNPLSSTLGPLTSTETLQTSSMDIDNTSNKHACEILKTGTSNSESANQHTYQNIYQYYYKESLNLYPASTPLSSSPKQSIIHPTLDYSIFEKNRT</sequence>